<keyword evidence="1" id="KW-0489">Methyltransferase</keyword>
<proteinExistence type="predicted"/>
<protein>
    <submittedName>
        <fullName evidence="1">Phospholipid methyltransferase-domain-containing protein</fullName>
    </submittedName>
</protein>
<keyword evidence="1" id="KW-0808">Transferase</keyword>
<keyword evidence="2" id="KW-1185">Reference proteome</keyword>
<gene>
    <name evidence="1" type="ORF">V1525DRAFT_391809</name>
</gene>
<dbReference type="EMBL" id="MU971520">
    <property type="protein sequence ID" value="KAK9234078.1"/>
    <property type="molecule type" value="Genomic_DNA"/>
</dbReference>
<organism evidence="1 2">
    <name type="scientific">Lipomyces kononenkoae</name>
    <name type="common">Yeast</name>
    <dbReference type="NCBI Taxonomy" id="34357"/>
    <lineage>
        <taxon>Eukaryota</taxon>
        <taxon>Fungi</taxon>
        <taxon>Dikarya</taxon>
        <taxon>Ascomycota</taxon>
        <taxon>Saccharomycotina</taxon>
        <taxon>Lipomycetes</taxon>
        <taxon>Lipomycetales</taxon>
        <taxon>Lipomycetaceae</taxon>
        <taxon>Lipomyces</taxon>
    </lineage>
</organism>
<name>A0ACC3SR24_LIPKO</name>
<sequence>MKADPTLVRSRHSSPALCDDPVLVAPSKPGSPVPQDGVGTGAKPSLYMKSKRRFLSNKELFAKKYAQRKAALMQKGVQLKKLQKEIKVRNYLKPQTSTVTYGRTPDGTAFAVPETEDMVTALLDPRKPKSIADILTLTILTFYVVLFLVLPSSIRKWTFLGIYAVSRLSYNGGLGYLLYQQSFHRRLTKWAAKYRIFNRPGPSASVLRRTTYDLIKRELSAKMGSDYTFETAPLEYNTWLLFRRVVDLILMSDFTSYILFAIACGSVPENQTMVLHVGRWAAGIFLFLFNLWVKLDAHRVVKDYAWYWGDFFFLEDLELCFDGIFELVPHPMYSVGYAGYYGISLMAASYTLLFVSLAAHACQFAFLFIVENPHIAKTYSAPSK</sequence>
<accession>A0ACC3SR24</accession>
<evidence type="ECO:0000313" key="2">
    <source>
        <dbReference type="Proteomes" id="UP001433508"/>
    </source>
</evidence>
<evidence type="ECO:0000313" key="1">
    <source>
        <dbReference type="EMBL" id="KAK9234078.1"/>
    </source>
</evidence>
<reference evidence="2" key="1">
    <citation type="journal article" date="2024" name="Front. Bioeng. Biotechnol.">
        <title>Genome-scale model development and genomic sequencing of the oleaginous clade Lipomyces.</title>
        <authorList>
            <person name="Czajka J.J."/>
            <person name="Han Y."/>
            <person name="Kim J."/>
            <person name="Mondo S.J."/>
            <person name="Hofstad B.A."/>
            <person name="Robles A."/>
            <person name="Haridas S."/>
            <person name="Riley R."/>
            <person name="LaButti K."/>
            <person name="Pangilinan J."/>
            <person name="Andreopoulos W."/>
            <person name="Lipzen A."/>
            <person name="Yan J."/>
            <person name="Wang M."/>
            <person name="Ng V."/>
            <person name="Grigoriev I.V."/>
            <person name="Spatafora J.W."/>
            <person name="Magnuson J.K."/>
            <person name="Baker S.E."/>
            <person name="Pomraning K.R."/>
        </authorList>
    </citation>
    <scope>NUCLEOTIDE SEQUENCE [LARGE SCALE GENOMIC DNA]</scope>
    <source>
        <strain evidence="2">CBS 7786</strain>
    </source>
</reference>
<dbReference type="Proteomes" id="UP001433508">
    <property type="component" value="Unassembled WGS sequence"/>
</dbReference>
<comment type="caution">
    <text evidence="1">The sequence shown here is derived from an EMBL/GenBank/DDBJ whole genome shotgun (WGS) entry which is preliminary data.</text>
</comment>